<protein>
    <recommendedName>
        <fullName evidence="1">Reverse transcriptase zinc-binding domain-containing protein</fullName>
    </recommendedName>
</protein>
<dbReference type="InterPro" id="IPR026960">
    <property type="entry name" value="RVT-Znf"/>
</dbReference>
<name>A0AAW1J4R2_SAPOF</name>
<evidence type="ECO:0000313" key="2">
    <source>
        <dbReference type="EMBL" id="KAK9697836.1"/>
    </source>
</evidence>
<dbReference type="AlphaFoldDB" id="A0AAW1J4R2"/>
<dbReference type="EMBL" id="JBDFQZ010000008">
    <property type="protein sequence ID" value="KAK9697836.1"/>
    <property type="molecule type" value="Genomic_DNA"/>
</dbReference>
<proteinExistence type="predicted"/>
<feature type="domain" description="Reverse transcriptase zinc-binding" evidence="1">
    <location>
        <begin position="97"/>
        <end position="163"/>
    </location>
</feature>
<dbReference type="Proteomes" id="UP001443914">
    <property type="component" value="Unassembled WGS sequence"/>
</dbReference>
<dbReference type="PANTHER" id="PTHR33116">
    <property type="entry name" value="REVERSE TRANSCRIPTASE ZINC-BINDING DOMAIN-CONTAINING PROTEIN-RELATED-RELATED"/>
    <property type="match status" value="1"/>
</dbReference>
<sequence>MEYLSRVLMEVQSFQGFKYHSLCRRLHLAHLCFADDLFMFCYGNVSSVSILMRGFLTFSRAFGLVMNKQKSCLYANGIEDTNMQRILLITGISRGGRVPVPWFHFVWNKIALPKHSFISWLLMNERLLTKSRPLRLGAVVGAECPICDCPGEDQRHLFFTCVSSARCLSLLALKFCLRLPPSKIDKWWSAYRFESLFHKKVVGAIEVGLIYQIWTVRNHCLHEGIPWRSEVVVKRVIYEVIVCCRHQVSNLVLRKYQNWLYSLL</sequence>
<gene>
    <name evidence="2" type="ORF">RND81_08G064600</name>
</gene>
<dbReference type="Pfam" id="PF13966">
    <property type="entry name" value="zf-RVT"/>
    <property type="match status" value="1"/>
</dbReference>
<keyword evidence="3" id="KW-1185">Reference proteome</keyword>
<evidence type="ECO:0000259" key="1">
    <source>
        <dbReference type="Pfam" id="PF13966"/>
    </source>
</evidence>
<reference evidence="2" key="1">
    <citation type="submission" date="2024-03" db="EMBL/GenBank/DDBJ databases">
        <title>WGS assembly of Saponaria officinalis var. Norfolk2.</title>
        <authorList>
            <person name="Jenkins J."/>
            <person name="Shu S."/>
            <person name="Grimwood J."/>
            <person name="Barry K."/>
            <person name="Goodstein D."/>
            <person name="Schmutz J."/>
            <person name="Leebens-Mack J."/>
            <person name="Osbourn A."/>
        </authorList>
    </citation>
    <scope>NUCLEOTIDE SEQUENCE [LARGE SCALE GENOMIC DNA]</scope>
    <source>
        <strain evidence="2">JIC</strain>
    </source>
</reference>
<evidence type="ECO:0000313" key="3">
    <source>
        <dbReference type="Proteomes" id="UP001443914"/>
    </source>
</evidence>
<dbReference type="PANTHER" id="PTHR33116:SF78">
    <property type="entry name" value="OS12G0587133 PROTEIN"/>
    <property type="match status" value="1"/>
</dbReference>
<organism evidence="2 3">
    <name type="scientific">Saponaria officinalis</name>
    <name type="common">Common soapwort</name>
    <name type="synonym">Lychnis saponaria</name>
    <dbReference type="NCBI Taxonomy" id="3572"/>
    <lineage>
        <taxon>Eukaryota</taxon>
        <taxon>Viridiplantae</taxon>
        <taxon>Streptophyta</taxon>
        <taxon>Embryophyta</taxon>
        <taxon>Tracheophyta</taxon>
        <taxon>Spermatophyta</taxon>
        <taxon>Magnoliopsida</taxon>
        <taxon>eudicotyledons</taxon>
        <taxon>Gunneridae</taxon>
        <taxon>Pentapetalae</taxon>
        <taxon>Caryophyllales</taxon>
        <taxon>Caryophyllaceae</taxon>
        <taxon>Caryophylleae</taxon>
        <taxon>Saponaria</taxon>
    </lineage>
</organism>
<comment type="caution">
    <text evidence="2">The sequence shown here is derived from an EMBL/GenBank/DDBJ whole genome shotgun (WGS) entry which is preliminary data.</text>
</comment>
<accession>A0AAW1J4R2</accession>